<dbReference type="AlphaFoldDB" id="A0A9E7R9E2"/>
<dbReference type="InterPro" id="IPR038695">
    <property type="entry name" value="Saro_0823-like_sf"/>
</dbReference>
<keyword evidence="1" id="KW-1133">Transmembrane helix</keyword>
<accession>A0A9E7R9E2</accession>
<gene>
    <name evidence="3" type="ORF">N0B31_21575</name>
    <name evidence="2" type="ORF">N0B31_22375</name>
</gene>
<sequence length="223" mass="25045">MDEEVIDPTDLPVFPEDTPARRIIDRLTDRRVLAVLIIVFAPMVGWVGFTMYSDLTSPNYATATIYDENGGYLEFVEGPVAATWRELAIGLSETESLDPGHGMFFRHKQEKERAYVMRDMTFPIDIIFIDADGTITTIHHGELETDGEPYTEYRGRAKYVLEVPYLWTVENDIAVGDTVQIEWGPPRVRNGGSTVVAIIEDEHGPDVVVPEPYRPPSSPRSSA</sequence>
<evidence type="ECO:0000256" key="1">
    <source>
        <dbReference type="SAM" id="Phobius"/>
    </source>
</evidence>
<keyword evidence="2" id="KW-0614">Plasmid</keyword>
<dbReference type="KEGG" id="ssai:N0B31_22375"/>
<dbReference type="EMBL" id="CP104004">
    <property type="protein sequence ID" value="UWM57034.1"/>
    <property type="molecule type" value="Genomic_DNA"/>
</dbReference>
<name>A0A9E7R9E2_9EURY</name>
<dbReference type="Gene3D" id="2.60.120.1140">
    <property type="entry name" value="Protein of unknown function DUF192"/>
    <property type="match status" value="1"/>
</dbReference>
<dbReference type="InterPro" id="IPR003795">
    <property type="entry name" value="DUF192"/>
</dbReference>
<dbReference type="PANTHER" id="PTHR37953">
    <property type="entry name" value="UPF0127 PROTEIN MJ1496"/>
    <property type="match status" value="1"/>
</dbReference>
<proteinExistence type="predicted"/>
<organism evidence="2 4">
    <name type="scientific">Salinirubellus salinus</name>
    <dbReference type="NCBI Taxonomy" id="1364945"/>
    <lineage>
        <taxon>Archaea</taxon>
        <taxon>Methanobacteriati</taxon>
        <taxon>Methanobacteriota</taxon>
        <taxon>Stenosarchaea group</taxon>
        <taxon>Halobacteria</taxon>
        <taxon>Halobacteriales</taxon>
        <taxon>Natronomonadaceae</taxon>
        <taxon>Salinirubellus</taxon>
    </lineage>
</organism>
<reference evidence="2" key="1">
    <citation type="submission" date="2022-09" db="EMBL/GenBank/DDBJ databases">
        <title>Diverse halophilic archaea isolated from saline environments.</title>
        <authorList>
            <person name="Cui H.-L."/>
        </authorList>
    </citation>
    <scope>NUCLEOTIDE SEQUENCE</scope>
    <source>
        <strain evidence="2">ZS-35-S2</strain>
        <plasmid evidence="2">unnamed1</plasmid>
    </source>
</reference>
<dbReference type="RefSeq" id="WP_260644106.1">
    <property type="nucleotide sequence ID" value="NZ_CP104004.1"/>
</dbReference>
<keyword evidence="1" id="KW-0472">Membrane</keyword>
<protein>
    <submittedName>
        <fullName evidence="2">DUF192 domain-containing protein</fullName>
    </submittedName>
</protein>
<evidence type="ECO:0000313" key="2">
    <source>
        <dbReference type="EMBL" id="UWM56995.1"/>
    </source>
</evidence>
<dbReference type="Proteomes" id="UP001057580">
    <property type="component" value="Plasmid unnamed1"/>
</dbReference>
<keyword evidence="4" id="KW-1185">Reference proteome</keyword>
<dbReference type="Pfam" id="PF02643">
    <property type="entry name" value="DUF192"/>
    <property type="match status" value="1"/>
</dbReference>
<dbReference type="PANTHER" id="PTHR37953:SF1">
    <property type="entry name" value="UPF0127 PROTEIN MJ1496"/>
    <property type="match status" value="1"/>
</dbReference>
<dbReference type="EMBL" id="CP104004">
    <property type="protein sequence ID" value="UWM56995.1"/>
    <property type="molecule type" value="Genomic_DNA"/>
</dbReference>
<evidence type="ECO:0000313" key="4">
    <source>
        <dbReference type="Proteomes" id="UP001057580"/>
    </source>
</evidence>
<dbReference type="GeneID" id="74945231"/>
<geneLocation type="plasmid" evidence="2 4">
    <name>unnamed1</name>
</geneLocation>
<keyword evidence="1" id="KW-0812">Transmembrane</keyword>
<evidence type="ECO:0000313" key="3">
    <source>
        <dbReference type="EMBL" id="UWM57034.1"/>
    </source>
</evidence>
<feature type="transmembrane region" description="Helical" evidence="1">
    <location>
        <begin position="32"/>
        <end position="52"/>
    </location>
</feature>
<dbReference type="KEGG" id="ssai:N0B31_21575"/>